<dbReference type="EMBL" id="LN679143">
    <property type="protein sequence ID" value="CEL60204.1"/>
    <property type="molecule type" value="Genomic_DNA"/>
</dbReference>
<gene>
    <name evidence="1" type="ORF">RSOLAG1IB_09442</name>
</gene>
<organism evidence="1 2">
    <name type="scientific">Thanatephorus cucumeris (strain AG1-IB / isolate 7/3/14)</name>
    <name type="common">Lettuce bottom rot fungus</name>
    <name type="synonym">Rhizoctonia solani</name>
    <dbReference type="NCBI Taxonomy" id="1108050"/>
    <lineage>
        <taxon>Eukaryota</taxon>
        <taxon>Fungi</taxon>
        <taxon>Dikarya</taxon>
        <taxon>Basidiomycota</taxon>
        <taxon>Agaricomycotina</taxon>
        <taxon>Agaricomycetes</taxon>
        <taxon>Cantharellales</taxon>
        <taxon>Ceratobasidiaceae</taxon>
        <taxon>Rhizoctonia</taxon>
        <taxon>Rhizoctonia solani AG-1</taxon>
    </lineage>
</organism>
<evidence type="ECO:0008006" key="3">
    <source>
        <dbReference type="Google" id="ProtNLM"/>
    </source>
</evidence>
<evidence type="ECO:0000313" key="2">
    <source>
        <dbReference type="Proteomes" id="UP000059188"/>
    </source>
</evidence>
<name>A0A0B7FTK8_THACB</name>
<dbReference type="Proteomes" id="UP000059188">
    <property type="component" value="Unassembled WGS sequence"/>
</dbReference>
<reference evidence="1 2" key="1">
    <citation type="submission" date="2014-11" db="EMBL/GenBank/DDBJ databases">
        <authorList>
            <person name="Wibberg Daniel"/>
        </authorList>
    </citation>
    <scope>NUCLEOTIDE SEQUENCE [LARGE SCALE GENOMIC DNA]</scope>
    <source>
        <strain evidence="1">Rhizoctonia solani AG1-IB 7/3/14</strain>
    </source>
</reference>
<proteinExistence type="predicted"/>
<sequence length="168" mass="18355">MAYGLSGAAVVDHPLSYVLYLYNLFSTMEDGLYEISHPHFGPIFIPTGAPKGFPVQTGIHGAIASTISIKNQGNNRYSLTPATAFPVPDRPAIGATNDVARVVILAAPGTAEYTEWEIDLNEGGAETYLIHTPRDSGNKYWNALGEDSQIELQNFDGNPFQEWKLKKL</sequence>
<dbReference type="AlphaFoldDB" id="A0A0B7FTK8"/>
<evidence type="ECO:0000313" key="1">
    <source>
        <dbReference type="EMBL" id="CEL60204.1"/>
    </source>
</evidence>
<accession>A0A0B7FTK8</accession>
<keyword evidence="2" id="KW-1185">Reference proteome</keyword>
<protein>
    <recommendedName>
        <fullName evidence="3">Ricin B lectin domain-containing protein</fullName>
    </recommendedName>
</protein>